<proteinExistence type="predicted"/>
<feature type="DNA-binding region" description="Fork-head" evidence="6">
    <location>
        <begin position="354"/>
        <end position="442"/>
    </location>
</feature>
<keyword evidence="2" id="KW-0805">Transcription regulation</keyword>
<organism evidence="10 11">
    <name type="scientific">Diplocarpon coronariae</name>
    <dbReference type="NCBI Taxonomy" id="2795749"/>
    <lineage>
        <taxon>Eukaryota</taxon>
        <taxon>Fungi</taxon>
        <taxon>Dikarya</taxon>
        <taxon>Ascomycota</taxon>
        <taxon>Pezizomycotina</taxon>
        <taxon>Leotiomycetes</taxon>
        <taxon>Helotiales</taxon>
        <taxon>Drepanopezizaceae</taxon>
        <taxon>Diplocarpon</taxon>
    </lineage>
</organism>
<dbReference type="InterPro" id="IPR036390">
    <property type="entry name" value="WH_DNA-bd_sf"/>
</dbReference>
<dbReference type="PANTHER" id="PTHR45881:SF1">
    <property type="entry name" value="FORK HEAD PROTEIN HOMOLOG 2"/>
    <property type="match status" value="1"/>
</dbReference>
<name>A0A218YY57_9HELO</name>
<dbReference type="Gene3D" id="1.10.10.10">
    <property type="entry name" value="Winged helix-like DNA-binding domain superfamily/Winged helix DNA-binding domain"/>
    <property type="match status" value="1"/>
</dbReference>
<dbReference type="FunCoup" id="A0A218YY57">
    <property type="interactions" value="1506"/>
</dbReference>
<dbReference type="Pfam" id="PF00250">
    <property type="entry name" value="Forkhead"/>
    <property type="match status" value="1"/>
</dbReference>
<dbReference type="STRING" id="503106.A0A218YY57"/>
<evidence type="ECO:0000256" key="1">
    <source>
        <dbReference type="ARBA" id="ARBA00004123"/>
    </source>
</evidence>
<feature type="region of interest" description="Disordered" evidence="7">
    <location>
        <begin position="277"/>
        <end position="325"/>
    </location>
</feature>
<dbReference type="InterPro" id="IPR030456">
    <property type="entry name" value="TF_fork_head_CS_2"/>
</dbReference>
<dbReference type="InterPro" id="IPR036388">
    <property type="entry name" value="WH-like_DNA-bd_sf"/>
</dbReference>
<dbReference type="EMBL" id="MZNU01000308">
    <property type="protein sequence ID" value="OWP00757.1"/>
    <property type="molecule type" value="Genomic_DNA"/>
</dbReference>
<dbReference type="SUPFAM" id="SSF49879">
    <property type="entry name" value="SMAD/FHA domain"/>
    <property type="match status" value="1"/>
</dbReference>
<dbReference type="Gene3D" id="2.60.200.20">
    <property type="match status" value="1"/>
</dbReference>
<sequence>MSAFASLDRVPFFARVDVISKGAIDTMPPSTKRSVRPRREVNKDIEVPDSSPSRPAKRRKKEKVEEQPEEPVPEPPTPTSQPLPVDRAGLEMDDEKLIEMVVPHLVLPPRLVQVAKEHSNEKFNQAENQSVTAYAKLAGKDWSFYVTMIKVLIGRPPEGENAVPAGSIETLQDTTPSAPVRDIGIHIDLGPNKVVSRSHAEIYFDSDSESWLLLVCGRNGVKVDDVGLRRGDRHTLVNGEVIEIGGVEMMWIMPTANGSLQVHERYLQRAGLIQPYDDNTQDGSIGSTSSGHLHSVNGQMPIAPAPPEYRRAGTPLEFRKTPYSAGKSPGYPGGTMLMNPEDVDYSLESNGHLKPCYSYAQLISQAILDAEGEKLTLAGIYNFITDKYAYYRAQVPSGWQNSIRHNLSLNKAFSKVARETDEPGKGMKWHIVPEMRDDMARNCYRGGRGGHRGSPSTGSPAAFGLKKEYSQKLKAEPRLASPALSSFRSNDPQFTPDRGGQLVARPSEEDIPGDGSPLPRHKRHAGNSFGLSDNAPGSPTLSSSMVHEESSFVTPAPHRVHPRLAPPSTAQRPSQHMPTSSPAPFWKYADIGSTPMKGPAFDLSPIKGSAAGPVVPPSSSPAPACRKRAASPTRETIPVQQDVPEDFEDEEDQGFDLTRGFQTISSYHAPTPAGVAVAGTGRT</sequence>
<dbReference type="PROSITE" id="PS00658">
    <property type="entry name" value="FORK_HEAD_2"/>
    <property type="match status" value="1"/>
</dbReference>
<dbReference type="PROSITE" id="PS50039">
    <property type="entry name" value="FORK_HEAD_3"/>
    <property type="match status" value="1"/>
</dbReference>
<dbReference type="OrthoDB" id="5954824at2759"/>
<comment type="subcellular location">
    <subcellularLocation>
        <location evidence="1 6">Nucleus</location>
    </subcellularLocation>
</comment>
<feature type="compositionally biased region" description="Polar residues" evidence="7">
    <location>
        <begin position="483"/>
        <end position="493"/>
    </location>
</feature>
<evidence type="ECO:0000259" key="9">
    <source>
        <dbReference type="PROSITE" id="PS50039"/>
    </source>
</evidence>
<gene>
    <name evidence="10" type="ORF">B2J93_8448</name>
</gene>
<feature type="compositionally biased region" description="Basic and acidic residues" evidence="7">
    <location>
        <begin position="37"/>
        <end position="46"/>
    </location>
</feature>
<evidence type="ECO:0000259" key="8">
    <source>
        <dbReference type="PROSITE" id="PS50006"/>
    </source>
</evidence>
<keyword evidence="3 6" id="KW-0238">DNA-binding</keyword>
<evidence type="ECO:0000256" key="7">
    <source>
        <dbReference type="SAM" id="MobiDB-lite"/>
    </source>
</evidence>
<dbReference type="FunFam" id="1.10.10.10:FF:000030">
    <property type="entry name" value="Forkhead box protein K2"/>
    <property type="match status" value="1"/>
</dbReference>
<evidence type="ECO:0000256" key="6">
    <source>
        <dbReference type="PROSITE-ProRule" id="PRU00089"/>
    </source>
</evidence>
<feature type="domain" description="Fork-head" evidence="9">
    <location>
        <begin position="354"/>
        <end position="442"/>
    </location>
</feature>
<dbReference type="InterPro" id="IPR001766">
    <property type="entry name" value="Fork_head_dom"/>
</dbReference>
<feature type="domain" description="FHA" evidence="8">
    <location>
        <begin position="151"/>
        <end position="228"/>
    </location>
</feature>
<dbReference type="InterPro" id="IPR000253">
    <property type="entry name" value="FHA_dom"/>
</dbReference>
<feature type="compositionally biased region" description="Polar residues" evidence="7">
    <location>
        <begin position="568"/>
        <end position="582"/>
    </location>
</feature>
<dbReference type="GO" id="GO:0000978">
    <property type="term" value="F:RNA polymerase II cis-regulatory region sequence-specific DNA binding"/>
    <property type="evidence" value="ECO:0007669"/>
    <property type="project" value="TreeGrafter"/>
</dbReference>
<feature type="compositionally biased region" description="Polar residues" evidence="7">
    <location>
        <begin position="277"/>
        <end position="298"/>
    </location>
</feature>
<feature type="region of interest" description="Disordered" evidence="7">
    <location>
        <begin position="21"/>
        <end position="86"/>
    </location>
</feature>
<dbReference type="GO" id="GO:0000981">
    <property type="term" value="F:DNA-binding transcription factor activity, RNA polymerase II-specific"/>
    <property type="evidence" value="ECO:0007669"/>
    <property type="project" value="TreeGrafter"/>
</dbReference>
<evidence type="ECO:0000256" key="2">
    <source>
        <dbReference type="ARBA" id="ARBA00023015"/>
    </source>
</evidence>
<reference evidence="10 11" key="1">
    <citation type="submission" date="2017-04" db="EMBL/GenBank/DDBJ databases">
        <title>Draft genome sequence of Marssonina coronaria NL1: causal agent of apple blotch.</title>
        <authorList>
            <person name="Cheng Q."/>
        </authorList>
    </citation>
    <scope>NUCLEOTIDE SEQUENCE [LARGE SCALE GENOMIC DNA]</scope>
    <source>
        <strain evidence="10 11">NL1</strain>
    </source>
</reference>
<accession>A0A218YY57</accession>
<keyword evidence="11" id="KW-1185">Reference proteome</keyword>
<dbReference type="PRINTS" id="PR00053">
    <property type="entry name" value="FORKHEAD"/>
</dbReference>
<evidence type="ECO:0000313" key="11">
    <source>
        <dbReference type="Proteomes" id="UP000242519"/>
    </source>
</evidence>
<dbReference type="InParanoid" id="A0A218YY57"/>
<dbReference type="SMART" id="SM00339">
    <property type="entry name" value="FH"/>
    <property type="match status" value="1"/>
</dbReference>
<dbReference type="Pfam" id="PF00498">
    <property type="entry name" value="FHA"/>
    <property type="match status" value="1"/>
</dbReference>
<dbReference type="CDD" id="cd00059">
    <property type="entry name" value="FH_FOX"/>
    <property type="match status" value="1"/>
</dbReference>
<protein>
    <submittedName>
        <fullName evidence="10">Uncharacterized protein</fullName>
    </submittedName>
</protein>
<evidence type="ECO:0000256" key="5">
    <source>
        <dbReference type="ARBA" id="ARBA00023242"/>
    </source>
</evidence>
<feature type="region of interest" description="Disordered" evidence="7">
    <location>
        <begin position="474"/>
        <end position="585"/>
    </location>
</feature>
<dbReference type="PROSITE" id="PS50006">
    <property type="entry name" value="FHA_DOMAIN"/>
    <property type="match status" value="1"/>
</dbReference>
<dbReference type="AlphaFoldDB" id="A0A218YY57"/>
<feature type="compositionally biased region" description="Polar residues" evidence="7">
    <location>
        <begin position="529"/>
        <end position="545"/>
    </location>
</feature>
<keyword evidence="4" id="KW-0804">Transcription</keyword>
<feature type="region of interest" description="Disordered" evidence="7">
    <location>
        <begin position="611"/>
        <end position="647"/>
    </location>
</feature>
<dbReference type="SUPFAM" id="SSF46785">
    <property type="entry name" value="Winged helix' DNA-binding domain"/>
    <property type="match status" value="1"/>
</dbReference>
<dbReference type="GO" id="GO:0005634">
    <property type="term" value="C:nucleus"/>
    <property type="evidence" value="ECO:0007669"/>
    <property type="project" value="UniProtKB-SubCell"/>
</dbReference>
<evidence type="ECO:0000256" key="4">
    <source>
        <dbReference type="ARBA" id="ARBA00023163"/>
    </source>
</evidence>
<comment type="caution">
    <text evidence="10">The sequence shown here is derived from an EMBL/GenBank/DDBJ whole genome shotgun (WGS) entry which is preliminary data.</text>
</comment>
<dbReference type="PANTHER" id="PTHR45881">
    <property type="entry name" value="CHECKPOINT SUPPRESSOR 1-LIKE, ISOFORM A-RELATED"/>
    <property type="match status" value="1"/>
</dbReference>
<evidence type="ECO:0000313" key="10">
    <source>
        <dbReference type="EMBL" id="OWP00757.1"/>
    </source>
</evidence>
<dbReference type="InterPro" id="IPR008984">
    <property type="entry name" value="SMAD_FHA_dom_sf"/>
</dbReference>
<keyword evidence="5 6" id="KW-0539">Nucleus</keyword>
<dbReference type="CDD" id="cd22701">
    <property type="entry name" value="FHA_FKH1-like"/>
    <property type="match status" value="1"/>
</dbReference>
<evidence type="ECO:0000256" key="3">
    <source>
        <dbReference type="ARBA" id="ARBA00023125"/>
    </source>
</evidence>
<dbReference type="Proteomes" id="UP000242519">
    <property type="component" value="Unassembled WGS sequence"/>
</dbReference>